<accession>X1DKY2</accession>
<dbReference type="InterPro" id="IPR038071">
    <property type="entry name" value="UROD/MetE-like_sf"/>
</dbReference>
<feature type="domain" description="Uroporphyrinogen decarboxylase (URO-D)" evidence="1">
    <location>
        <begin position="20"/>
        <end position="213"/>
    </location>
</feature>
<dbReference type="InterPro" id="IPR000257">
    <property type="entry name" value="Uroporphyrinogen_deCOase"/>
</dbReference>
<proteinExistence type="predicted"/>
<dbReference type="EMBL" id="BARU01001798">
    <property type="protein sequence ID" value="GAH20872.1"/>
    <property type="molecule type" value="Genomic_DNA"/>
</dbReference>
<dbReference type="SUPFAM" id="SSF51726">
    <property type="entry name" value="UROD/MetE-like"/>
    <property type="match status" value="1"/>
</dbReference>
<protein>
    <recommendedName>
        <fullName evidence="1">Uroporphyrinogen decarboxylase (URO-D) domain-containing protein</fullName>
    </recommendedName>
</protein>
<dbReference type="GO" id="GO:0004853">
    <property type="term" value="F:uroporphyrinogen decarboxylase activity"/>
    <property type="evidence" value="ECO:0007669"/>
    <property type="project" value="InterPro"/>
</dbReference>
<dbReference type="Gene3D" id="3.20.20.210">
    <property type="match status" value="1"/>
</dbReference>
<dbReference type="AlphaFoldDB" id="X1DKY2"/>
<name>X1DKY2_9ZZZZ</name>
<dbReference type="InterPro" id="IPR052024">
    <property type="entry name" value="Methanogen_methyltrans"/>
</dbReference>
<dbReference type="PANTHER" id="PTHR47099">
    <property type="entry name" value="METHYLCOBAMIDE:COM METHYLTRANSFERASE MTBA"/>
    <property type="match status" value="1"/>
</dbReference>
<comment type="caution">
    <text evidence="2">The sequence shown here is derived from an EMBL/GenBank/DDBJ whole genome shotgun (WGS) entry which is preliminary data.</text>
</comment>
<dbReference type="GO" id="GO:0006779">
    <property type="term" value="P:porphyrin-containing compound biosynthetic process"/>
    <property type="evidence" value="ECO:0007669"/>
    <property type="project" value="InterPro"/>
</dbReference>
<dbReference type="Pfam" id="PF01208">
    <property type="entry name" value="URO-D"/>
    <property type="match status" value="1"/>
</dbReference>
<organism evidence="2">
    <name type="scientific">marine sediment metagenome</name>
    <dbReference type="NCBI Taxonomy" id="412755"/>
    <lineage>
        <taxon>unclassified sequences</taxon>
        <taxon>metagenomes</taxon>
        <taxon>ecological metagenomes</taxon>
    </lineage>
</organism>
<reference evidence="2" key="1">
    <citation type="journal article" date="2014" name="Front. Microbiol.">
        <title>High frequency of phylogenetically diverse reductive dehalogenase-homologous genes in deep subseafloor sedimentary metagenomes.</title>
        <authorList>
            <person name="Kawai M."/>
            <person name="Futagami T."/>
            <person name="Toyoda A."/>
            <person name="Takaki Y."/>
            <person name="Nishi S."/>
            <person name="Hori S."/>
            <person name="Arai W."/>
            <person name="Tsubouchi T."/>
            <person name="Morono Y."/>
            <person name="Uchiyama I."/>
            <person name="Ito T."/>
            <person name="Fujiyama A."/>
            <person name="Inagaki F."/>
            <person name="Takami H."/>
        </authorList>
    </citation>
    <scope>NUCLEOTIDE SEQUENCE</scope>
    <source>
        <strain evidence="2">Expedition CK06-06</strain>
    </source>
</reference>
<evidence type="ECO:0000259" key="1">
    <source>
        <dbReference type="Pfam" id="PF01208"/>
    </source>
</evidence>
<dbReference type="PANTHER" id="PTHR47099:SF1">
    <property type="entry name" value="METHYLCOBAMIDE:COM METHYLTRANSFERASE MTBA"/>
    <property type="match status" value="1"/>
</dbReference>
<sequence>MEKNLPQNMGCYDLTASILEMLTWLMGYETLCMKIYDDPGLVDAICEKVGSFSKEYTRCLCDFDCVPFIWGSDDMGFRTSTMVSPDFLRQKIFPWHKACAEIAHASGRPYLLHSCGNLDEIMPDLIDNVKINAKHSFEDTILPVTEAFTRYSDKIAILGGIDMDFLCRKDEKSIRKRVRKTLEICMQKKGYCLGTGNSVANYIPLDNYLIMLDEGFKFTL</sequence>
<gene>
    <name evidence="2" type="ORF">S03H2_04516</name>
</gene>
<evidence type="ECO:0000313" key="2">
    <source>
        <dbReference type="EMBL" id="GAH20872.1"/>
    </source>
</evidence>